<evidence type="ECO:0000259" key="3">
    <source>
        <dbReference type="PROSITE" id="PS52035"/>
    </source>
</evidence>
<name>A0A8J2U4L5_9GAMM</name>
<dbReference type="Pfam" id="PF18027">
    <property type="entry name" value="Pepdidase_M14_N"/>
    <property type="match status" value="1"/>
</dbReference>
<dbReference type="GO" id="GO:0008270">
    <property type="term" value="F:zinc ion binding"/>
    <property type="evidence" value="ECO:0007669"/>
    <property type="project" value="InterPro"/>
</dbReference>
<comment type="cofactor">
    <cofactor evidence="1">
        <name>Zn(2+)</name>
        <dbReference type="ChEBI" id="CHEBI:29105"/>
    </cofactor>
</comment>
<dbReference type="GO" id="GO:0004181">
    <property type="term" value="F:metallocarboxypeptidase activity"/>
    <property type="evidence" value="ECO:0007669"/>
    <property type="project" value="InterPro"/>
</dbReference>
<dbReference type="InterPro" id="IPR050821">
    <property type="entry name" value="Cytosolic_carboxypeptidase"/>
</dbReference>
<dbReference type="SUPFAM" id="SSF53187">
    <property type="entry name" value="Zn-dependent exopeptidases"/>
    <property type="match status" value="1"/>
</dbReference>
<dbReference type="EMBL" id="BMDX01000006">
    <property type="protein sequence ID" value="GGA74925.1"/>
    <property type="molecule type" value="Genomic_DNA"/>
</dbReference>
<feature type="active site" description="Proton donor/acceptor" evidence="2">
    <location>
        <position position="336"/>
    </location>
</feature>
<evidence type="ECO:0000313" key="4">
    <source>
        <dbReference type="EMBL" id="GGA74925.1"/>
    </source>
</evidence>
<dbReference type="Pfam" id="PF00246">
    <property type="entry name" value="Peptidase_M14"/>
    <property type="match status" value="1"/>
</dbReference>
<sequence>MIRISSHFDSGNIECHDCQDPQNIRLSIRQDGAAEFLQWFHFRLSGAANTPCRLVIENAGECSYVEGWNDYRAVASYDRENWFRVNSRFEDGKLIIDHEPELNSIYFAYFAPYSMERHSDLVAWAADTGDCEVEVIGRTVDGRDMDLLTIGDERDGKLKCWVIARQHPGETMAEWWMEGFLARMLDGTDPVARELRDQMTFYVVPNMNPDGSFRGHLRTNAAGANLNREWLEPSLERSPEVFHVLERMKQTGVDFCLDVHGDEALPYNFIAGAEGIPSWNEFKQQQLDHFQAELVKASPDFQTQFGYDKDEPGQANMTVCTNNIAERFDCLAMTLEMPFKDTVETPDYEQGWSPERCMRLGEACVNAIYQSRSVLNKG</sequence>
<evidence type="ECO:0000313" key="5">
    <source>
        <dbReference type="Proteomes" id="UP000619743"/>
    </source>
</evidence>
<dbReference type="CDD" id="cd06234">
    <property type="entry name" value="M14_PaCCP-like"/>
    <property type="match status" value="1"/>
</dbReference>
<dbReference type="Proteomes" id="UP000619743">
    <property type="component" value="Unassembled WGS sequence"/>
</dbReference>
<dbReference type="Gene3D" id="2.60.40.3120">
    <property type="match status" value="1"/>
</dbReference>
<proteinExistence type="inferred from homology"/>
<dbReference type="Gene3D" id="3.40.630.10">
    <property type="entry name" value="Zn peptidases"/>
    <property type="match status" value="1"/>
</dbReference>
<dbReference type="PROSITE" id="PS52035">
    <property type="entry name" value="PEPTIDASE_M14"/>
    <property type="match status" value="1"/>
</dbReference>
<dbReference type="InterPro" id="IPR000834">
    <property type="entry name" value="Peptidase_M14"/>
</dbReference>
<dbReference type="AlphaFoldDB" id="A0A8J2U4L5"/>
<dbReference type="InterPro" id="IPR040626">
    <property type="entry name" value="Pepdidase_M14_N"/>
</dbReference>
<evidence type="ECO:0000256" key="2">
    <source>
        <dbReference type="PROSITE-ProRule" id="PRU01379"/>
    </source>
</evidence>
<accession>A0A8J2U4L5</accession>
<dbReference type="PANTHER" id="PTHR12756:SF11">
    <property type="entry name" value="CYTOSOLIC CARBOXYPEPTIDASE 1"/>
    <property type="match status" value="1"/>
</dbReference>
<protein>
    <recommendedName>
        <fullName evidence="3">Peptidase M14 domain-containing protein</fullName>
    </recommendedName>
</protein>
<comment type="similarity">
    <text evidence="2">Belongs to the peptidase M14 family.</text>
</comment>
<evidence type="ECO:0000256" key="1">
    <source>
        <dbReference type="ARBA" id="ARBA00001947"/>
    </source>
</evidence>
<dbReference type="OrthoDB" id="5490902at2"/>
<keyword evidence="5" id="KW-1185">Reference proteome</keyword>
<gene>
    <name evidence="4" type="ORF">GCM10011369_15980</name>
</gene>
<dbReference type="PANTHER" id="PTHR12756">
    <property type="entry name" value="CYTOSOLIC CARBOXYPEPTIDASE"/>
    <property type="match status" value="1"/>
</dbReference>
<feature type="domain" description="Peptidase M14" evidence="3">
    <location>
        <begin position="111"/>
        <end position="375"/>
    </location>
</feature>
<reference evidence="5" key="1">
    <citation type="journal article" date="2019" name="Int. J. Syst. Evol. Microbiol.">
        <title>The Global Catalogue of Microorganisms (GCM) 10K type strain sequencing project: providing services to taxonomists for standard genome sequencing and annotation.</title>
        <authorList>
            <consortium name="The Broad Institute Genomics Platform"/>
            <consortium name="The Broad Institute Genome Sequencing Center for Infectious Disease"/>
            <person name="Wu L."/>
            <person name="Ma J."/>
        </authorList>
    </citation>
    <scope>NUCLEOTIDE SEQUENCE [LARGE SCALE GENOMIC DNA]</scope>
    <source>
        <strain evidence="5">CGMCC 1.10130</strain>
    </source>
</reference>
<comment type="caution">
    <text evidence="4">The sequence shown here is derived from an EMBL/GenBank/DDBJ whole genome shotgun (WGS) entry which is preliminary data.</text>
</comment>
<organism evidence="4 5">
    <name type="scientific">Neiella marina</name>
    <dbReference type="NCBI Taxonomy" id="508461"/>
    <lineage>
        <taxon>Bacteria</taxon>
        <taxon>Pseudomonadati</taxon>
        <taxon>Pseudomonadota</taxon>
        <taxon>Gammaproteobacteria</taxon>
        <taxon>Alteromonadales</taxon>
        <taxon>Echinimonadaceae</taxon>
        <taxon>Neiella</taxon>
    </lineage>
</organism>
<dbReference type="GO" id="GO:0006508">
    <property type="term" value="P:proteolysis"/>
    <property type="evidence" value="ECO:0007669"/>
    <property type="project" value="InterPro"/>
</dbReference>